<evidence type="ECO:0000313" key="2">
    <source>
        <dbReference type="Proteomes" id="UP000503447"/>
    </source>
</evidence>
<evidence type="ECO:0000313" key="1">
    <source>
        <dbReference type="EMBL" id="QJW93372.1"/>
    </source>
</evidence>
<accession>A0A6M5YK64</accession>
<sequence length="42" mass="4549">MRGREGTGFFVVPLPHLHDFRTVGSHTFSPGAPARPAVALVY</sequence>
<keyword evidence="2" id="KW-1185">Reference proteome</keyword>
<dbReference type="AlphaFoldDB" id="A0A6M5YK64"/>
<proteinExistence type="predicted"/>
<gene>
    <name evidence="1" type="ORF">FTUN_0878</name>
</gene>
<organism evidence="1 2">
    <name type="scientific">Frigoriglobus tundricola</name>
    <dbReference type="NCBI Taxonomy" id="2774151"/>
    <lineage>
        <taxon>Bacteria</taxon>
        <taxon>Pseudomonadati</taxon>
        <taxon>Planctomycetota</taxon>
        <taxon>Planctomycetia</taxon>
        <taxon>Gemmatales</taxon>
        <taxon>Gemmataceae</taxon>
        <taxon>Frigoriglobus</taxon>
    </lineage>
</organism>
<protein>
    <submittedName>
        <fullName evidence="1">Uncharacterized protein</fullName>
    </submittedName>
</protein>
<dbReference type="Proteomes" id="UP000503447">
    <property type="component" value="Chromosome"/>
</dbReference>
<dbReference type="EMBL" id="CP053452">
    <property type="protein sequence ID" value="QJW93372.1"/>
    <property type="molecule type" value="Genomic_DNA"/>
</dbReference>
<name>A0A6M5YK64_9BACT</name>
<dbReference type="KEGG" id="ftj:FTUN_0878"/>
<reference evidence="2" key="1">
    <citation type="submission" date="2020-05" db="EMBL/GenBank/DDBJ databases">
        <title>Frigoriglobus tundricola gen. nov., sp. nov., a psychrotolerant cellulolytic planctomycete of the family Gemmataceae with two divergent copies of 16S rRNA gene.</title>
        <authorList>
            <person name="Kulichevskaya I.S."/>
            <person name="Ivanova A.A."/>
            <person name="Naumoff D.G."/>
            <person name="Beletsky A.V."/>
            <person name="Rijpstra W.I.C."/>
            <person name="Sinninghe Damste J.S."/>
            <person name="Mardanov A.V."/>
            <person name="Ravin N.V."/>
            <person name="Dedysh S.N."/>
        </authorList>
    </citation>
    <scope>NUCLEOTIDE SEQUENCE [LARGE SCALE GENOMIC DNA]</scope>
    <source>
        <strain evidence="2">PL17</strain>
    </source>
</reference>